<dbReference type="EMBL" id="ML212493">
    <property type="protein sequence ID" value="TFK78502.1"/>
    <property type="molecule type" value="Genomic_DNA"/>
</dbReference>
<evidence type="ECO:0000313" key="2">
    <source>
        <dbReference type="EMBL" id="TFK78502.1"/>
    </source>
</evidence>
<feature type="compositionally biased region" description="Acidic residues" evidence="1">
    <location>
        <begin position="461"/>
        <end position="485"/>
    </location>
</feature>
<feature type="region of interest" description="Disordered" evidence="1">
    <location>
        <begin position="23"/>
        <end position="51"/>
    </location>
</feature>
<feature type="region of interest" description="Disordered" evidence="1">
    <location>
        <begin position="139"/>
        <end position="237"/>
    </location>
</feature>
<feature type="compositionally biased region" description="Low complexity" evidence="1">
    <location>
        <begin position="29"/>
        <end position="51"/>
    </location>
</feature>
<accession>A0A5C3NNB8</accession>
<sequence length="485" mass="52858">MSHAICKRQDAVVSWLEAKGAGRPARFYPRPGGSSHSRSSSTSSRSESHPGITAWGALDAEHLRSYVQQARGDHRSEHLHADYNEERANIADTLGNPDSSSSLRRRGARVGSYCQSKMPDWRDFERRSWDIRLVSDSAGTSPVLRGSYPHVKDKGKEPDHAYILPDTSPVNTQVYDGDENDGGHIDTPSVSPTPLGDMPTSPPIENTLSTPGKRKRSPSSPDPHTIATCDTPVGERTPSFIRAEGENAPALVPREQHTVSLQDTLRILLQDSAADPMLLQAMLAMAAAVDNMTPHVGGHTSPVRADDDTPDDVDASNLCVNERIDRLHESIRAEALASAAALNERITILAAHVDSLGRIASNSRAHITRLDQYIASMSNELLDLTQQFGRLHTTVVGPHPLLLPEYQNQPFKLYQARTAAARATSSSSSWTPLLQHGPAATPIEPTPGPSSSLQRAHDEHDDADADDDEDVDDEPREYDDDCMSD</sequence>
<evidence type="ECO:0000256" key="1">
    <source>
        <dbReference type="SAM" id="MobiDB-lite"/>
    </source>
</evidence>
<dbReference type="AlphaFoldDB" id="A0A5C3NNB8"/>
<protein>
    <submittedName>
        <fullName evidence="2">Uncharacterized protein</fullName>
    </submittedName>
</protein>
<evidence type="ECO:0000313" key="3">
    <source>
        <dbReference type="Proteomes" id="UP000308197"/>
    </source>
</evidence>
<reference evidence="2 3" key="1">
    <citation type="journal article" date="2019" name="Nat. Ecol. Evol.">
        <title>Megaphylogeny resolves global patterns of mushroom evolution.</title>
        <authorList>
            <person name="Varga T."/>
            <person name="Krizsan K."/>
            <person name="Foldi C."/>
            <person name="Dima B."/>
            <person name="Sanchez-Garcia M."/>
            <person name="Sanchez-Ramirez S."/>
            <person name="Szollosi G.J."/>
            <person name="Szarkandi J.G."/>
            <person name="Papp V."/>
            <person name="Albert L."/>
            <person name="Andreopoulos W."/>
            <person name="Angelini C."/>
            <person name="Antonin V."/>
            <person name="Barry K.W."/>
            <person name="Bougher N.L."/>
            <person name="Buchanan P."/>
            <person name="Buyck B."/>
            <person name="Bense V."/>
            <person name="Catcheside P."/>
            <person name="Chovatia M."/>
            <person name="Cooper J."/>
            <person name="Damon W."/>
            <person name="Desjardin D."/>
            <person name="Finy P."/>
            <person name="Geml J."/>
            <person name="Haridas S."/>
            <person name="Hughes K."/>
            <person name="Justo A."/>
            <person name="Karasinski D."/>
            <person name="Kautmanova I."/>
            <person name="Kiss B."/>
            <person name="Kocsube S."/>
            <person name="Kotiranta H."/>
            <person name="LaButti K.M."/>
            <person name="Lechner B.E."/>
            <person name="Liimatainen K."/>
            <person name="Lipzen A."/>
            <person name="Lukacs Z."/>
            <person name="Mihaltcheva S."/>
            <person name="Morgado L.N."/>
            <person name="Niskanen T."/>
            <person name="Noordeloos M.E."/>
            <person name="Ohm R.A."/>
            <person name="Ortiz-Santana B."/>
            <person name="Ovrebo C."/>
            <person name="Racz N."/>
            <person name="Riley R."/>
            <person name="Savchenko A."/>
            <person name="Shiryaev A."/>
            <person name="Soop K."/>
            <person name="Spirin V."/>
            <person name="Szebenyi C."/>
            <person name="Tomsovsky M."/>
            <person name="Tulloss R.E."/>
            <person name="Uehling J."/>
            <person name="Grigoriev I.V."/>
            <person name="Vagvolgyi C."/>
            <person name="Papp T."/>
            <person name="Martin F.M."/>
            <person name="Miettinen O."/>
            <person name="Hibbett D.S."/>
            <person name="Nagy L.G."/>
        </authorList>
    </citation>
    <scope>NUCLEOTIDE SEQUENCE [LARGE SCALE GENOMIC DNA]</scope>
    <source>
        <strain evidence="2 3">HHB13444</strain>
    </source>
</reference>
<dbReference type="Proteomes" id="UP000308197">
    <property type="component" value="Unassembled WGS sequence"/>
</dbReference>
<dbReference type="InParanoid" id="A0A5C3NNB8"/>
<feature type="region of interest" description="Disordered" evidence="1">
    <location>
        <begin position="426"/>
        <end position="485"/>
    </location>
</feature>
<name>A0A5C3NNB8_9APHY</name>
<organism evidence="2 3">
    <name type="scientific">Polyporus arcularius HHB13444</name>
    <dbReference type="NCBI Taxonomy" id="1314778"/>
    <lineage>
        <taxon>Eukaryota</taxon>
        <taxon>Fungi</taxon>
        <taxon>Dikarya</taxon>
        <taxon>Basidiomycota</taxon>
        <taxon>Agaricomycotina</taxon>
        <taxon>Agaricomycetes</taxon>
        <taxon>Polyporales</taxon>
        <taxon>Polyporaceae</taxon>
        <taxon>Polyporus</taxon>
    </lineage>
</organism>
<gene>
    <name evidence="2" type="ORF">K466DRAFT_613877</name>
</gene>
<feature type="compositionally biased region" description="Basic and acidic residues" evidence="1">
    <location>
        <begin position="150"/>
        <end position="160"/>
    </location>
</feature>
<proteinExistence type="predicted"/>
<keyword evidence="3" id="KW-1185">Reference proteome</keyword>